<dbReference type="Proteomes" id="UP000247591">
    <property type="component" value="Unassembled WGS sequence"/>
</dbReference>
<evidence type="ECO:0000313" key="2">
    <source>
        <dbReference type="Proteomes" id="UP000247591"/>
    </source>
</evidence>
<proteinExistence type="predicted"/>
<accession>A0A318RPJ9</accession>
<evidence type="ECO:0000313" key="1">
    <source>
        <dbReference type="EMBL" id="PYE13555.1"/>
    </source>
</evidence>
<dbReference type="OrthoDB" id="3629757at2"/>
<dbReference type="RefSeq" id="WP_110471930.1">
    <property type="nucleotide sequence ID" value="NZ_QJSP01000016.1"/>
</dbReference>
<evidence type="ECO:0008006" key="3">
    <source>
        <dbReference type="Google" id="ProtNLM"/>
    </source>
</evidence>
<reference evidence="1 2" key="1">
    <citation type="submission" date="2018-06" db="EMBL/GenBank/DDBJ databases">
        <title>Genomic Encyclopedia of Type Strains, Phase IV (KMG-IV): sequencing the most valuable type-strain genomes for metagenomic binning, comparative biology and taxonomic classification.</title>
        <authorList>
            <person name="Goeker M."/>
        </authorList>
    </citation>
    <scope>NUCLEOTIDE SEQUENCE [LARGE SCALE GENOMIC DNA]</scope>
    <source>
        <strain evidence="1 2">DSM 45521</strain>
    </source>
</reference>
<dbReference type="AlphaFoldDB" id="A0A318RPJ9"/>
<dbReference type="EMBL" id="QJSP01000016">
    <property type="protein sequence ID" value="PYE13555.1"/>
    <property type="molecule type" value="Genomic_DNA"/>
</dbReference>
<keyword evidence="2" id="KW-1185">Reference proteome</keyword>
<gene>
    <name evidence="1" type="ORF">DFR67_116109</name>
</gene>
<name>A0A318RPJ9_WILLI</name>
<comment type="caution">
    <text evidence="1">The sequence shown here is derived from an EMBL/GenBank/DDBJ whole genome shotgun (WGS) entry which is preliminary data.</text>
</comment>
<sequence>MTIDTRAVEESISALSDDALLGVLSHELATRHSLRSVRDQVSALLAMGPGLERSLAQRLADVTASATRARIVGEATAPLLEDHPMLDSASVSRVLGKAATSRNTASRLLAAGVVVALPVGQRRLYPEFQFDAASSRVRPIVAEVNKLLDAKNDPWGVASWWLNRTDFSDDPRSPAELAVDGRRDDDLRDMAHDLLAD</sequence>
<organism evidence="1 2">
    <name type="scientific">Williamsia limnetica</name>
    <dbReference type="NCBI Taxonomy" id="882452"/>
    <lineage>
        <taxon>Bacteria</taxon>
        <taxon>Bacillati</taxon>
        <taxon>Actinomycetota</taxon>
        <taxon>Actinomycetes</taxon>
        <taxon>Mycobacteriales</taxon>
        <taxon>Nocardiaceae</taxon>
        <taxon>Williamsia</taxon>
    </lineage>
</organism>
<protein>
    <recommendedName>
        <fullName evidence="3">Antitoxin Xre/MbcA/ParS-like toxin-binding domain-containing protein</fullName>
    </recommendedName>
</protein>